<name>A0ACA9QA92_9GLOM</name>
<feature type="non-terminal residue" evidence="1">
    <location>
        <position position="1"/>
    </location>
</feature>
<protein>
    <submittedName>
        <fullName evidence="1">13605_t:CDS:1</fullName>
    </submittedName>
</protein>
<evidence type="ECO:0000313" key="2">
    <source>
        <dbReference type="Proteomes" id="UP000789525"/>
    </source>
</evidence>
<dbReference type="EMBL" id="CAJVPT010049544">
    <property type="protein sequence ID" value="CAG8744213.1"/>
    <property type="molecule type" value="Genomic_DNA"/>
</dbReference>
<evidence type="ECO:0000313" key="1">
    <source>
        <dbReference type="EMBL" id="CAG8744213.1"/>
    </source>
</evidence>
<keyword evidence="2" id="KW-1185">Reference proteome</keyword>
<feature type="non-terminal residue" evidence="1">
    <location>
        <position position="220"/>
    </location>
</feature>
<accession>A0ACA9QA92</accession>
<gene>
    <name evidence="1" type="ORF">ACOLOM_LOCUS12344</name>
</gene>
<reference evidence="1" key="1">
    <citation type="submission" date="2021-06" db="EMBL/GenBank/DDBJ databases">
        <authorList>
            <person name="Kallberg Y."/>
            <person name="Tangrot J."/>
            <person name="Rosling A."/>
        </authorList>
    </citation>
    <scope>NUCLEOTIDE SEQUENCE</scope>
    <source>
        <strain evidence="1">CL356</strain>
    </source>
</reference>
<dbReference type="Proteomes" id="UP000789525">
    <property type="component" value="Unassembled WGS sequence"/>
</dbReference>
<sequence length="220" mass="24997">FNVAYGSRLSLDEEVDDRDQYSLVCTLCKMHQSLWSADFSSEGTWEKDSGPGAIAARPPIHASNASAVVLLVHSYLVCRNCNPSSECCNNQSDKPASQLGKCRVIVVGSIFSSPFYAFHLGCALETWEKLVRGEVKSKRKEYRLARRHLSIDRKQQPCTNQIEWSRRERQNEWDIFPLHEEKERPKSSGTPTDPLVVHTLRLYHEGRNGFIGLDTLSDEQ</sequence>
<comment type="caution">
    <text evidence="1">The sequence shown here is derived from an EMBL/GenBank/DDBJ whole genome shotgun (WGS) entry which is preliminary data.</text>
</comment>
<organism evidence="1 2">
    <name type="scientific">Acaulospora colombiana</name>
    <dbReference type="NCBI Taxonomy" id="27376"/>
    <lineage>
        <taxon>Eukaryota</taxon>
        <taxon>Fungi</taxon>
        <taxon>Fungi incertae sedis</taxon>
        <taxon>Mucoromycota</taxon>
        <taxon>Glomeromycotina</taxon>
        <taxon>Glomeromycetes</taxon>
        <taxon>Diversisporales</taxon>
        <taxon>Acaulosporaceae</taxon>
        <taxon>Acaulospora</taxon>
    </lineage>
</organism>
<proteinExistence type="predicted"/>